<keyword evidence="6 9" id="KW-0408">Iron</keyword>
<dbReference type="EMBL" id="JACOPE010000001">
    <property type="protein sequence ID" value="MBC5683383.1"/>
    <property type="molecule type" value="Genomic_DNA"/>
</dbReference>
<dbReference type="InterPro" id="IPR007197">
    <property type="entry name" value="rSAM"/>
</dbReference>
<evidence type="ECO:0000313" key="11">
    <source>
        <dbReference type="EMBL" id="MBC5683383.1"/>
    </source>
</evidence>
<dbReference type="InterPro" id="IPR010723">
    <property type="entry name" value="HemN_C"/>
</dbReference>
<dbReference type="InterPro" id="IPR006638">
    <property type="entry name" value="Elp3/MiaA/NifB-like_rSAM"/>
</dbReference>
<dbReference type="PANTHER" id="PTHR13932">
    <property type="entry name" value="COPROPORPHYRINIGEN III OXIDASE"/>
    <property type="match status" value="1"/>
</dbReference>
<evidence type="ECO:0000256" key="8">
    <source>
        <dbReference type="ARBA" id="ARBA00023186"/>
    </source>
</evidence>
<evidence type="ECO:0000256" key="5">
    <source>
        <dbReference type="ARBA" id="ARBA00022723"/>
    </source>
</evidence>
<evidence type="ECO:0000256" key="1">
    <source>
        <dbReference type="ARBA" id="ARBA00006100"/>
    </source>
</evidence>
<dbReference type="InterPro" id="IPR058240">
    <property type="entry name" value="rSAM_sf"/>
</dbReference>
<keyword evidence="7 9" id="KW-0411">Iron-sulfur</keyword>
<comment type="subcellular location">
    <subcellularLocation>
        <location evidence="9">Cytoplasm</location>
    </subcellularLocation>
</comment>
<evidence type="ECO:0000256" key="7">
    <source>
        <dbReference type="ARBA" id="ARBA00023014"/>
    </source>
</evidence>
<evidence type="ECO:0000256" key="9">
    <source>
        <dbReference type="RuleBase" id="RU364116"/>
    </source>
</evidence>
<dbReference type="InterPro" id="IPR013785">
    <property type="entry name" value="Aldolase_TIM"/>
</dbReference>
<sequence>MKRELELYLHIPFCVRKCNYCDFFSASGTKEELNAYVQALCKEINRYKDFAKEYIVKTVFLGGGTPSLLTADQMKLIFENLNQIFTIDPVAEITMEMNPGTVNIEKLRSYKQAGINRVSIGLQSTENKELKMLGRIHTYEDFLNTWEAVEQVGFKNRNIDLMSALPGQTLKSWENTLRKILTLNPEHISAYSLILEEGTNFYEWYCKGQFDAGDWKLPSEDDEYTMGEMTIQMLESCGMHRYEISNYAYPGKECRHNLGYWDRVEYLGIGAGAASLISIQNKNTSEIQEQIRFNHVKNRDKYIQTINQKQAIEIEHEYLTLENQMEEFMYLGLRKTAGISKNKFHKFFGKEIGEVYGNIIKRLEEDELIISKEDNLMLTHRGMDISNYVLSEFLLS</sequence>
<keyword evidence="9" id="KW-0963">Cytoplasm</keyword>
<evidence type="ECO:0000256" key="3">
    <source>
        <dbReference type="ARBA" id="ARBA00022617"/>
    </source>
</evidence>
<evidence type="ECO:0000313" key="12">
    <source>
        <dbReference type="Proteomes" id="UP000631576"/>
    </source>
</evidence>
<dbReference type="SMART" id="SM00729">
    <property type="entry name" value="Elp3"/>
    <property type="match status" value="1"/>
</dbReference>
<dbReference type="CDD" id="cd01335">
    <property type="entry name" value="Radical_SAM"/>
    <property type="match status" value="1"/>
</dbReference>
<dbReference type="Gene3D" id="3.20.20.70">
    <property type="entry name" value="Aldolase class I"/>
    <property type="match status" value="1"/>
</dbReference>
<keyword evidence="3 9" id="KW-0349">Heme</keyword>
<dbReference type="SFLD" id="SFLDF00562">
    <property type="entry name" value="HemN-like__clustered_with_heat"/>
    <property type="match status" value="1"/>
</dbReference>
<keyword evidence="5 9" id="KW-0479">Metal-binding</keyword>
<name>A0ABR7G7H3_9FIRM</name>
<comment type="caution">
    <text evidence="11">The sequence shown here is derived from an EMBL/GenBank/DDBJ whole genome shotgun (WGS) entry which is preliminary data.</text>
</comment>
<keyword evidence="9" id="KW-0004">4Fe-4S</keyword>
<evidence type="ECO:0000256" key="4">
    <source>
        <dbReference type="ARBA" id="ARBA00022691"/>
    </source>
</evidence>
<gene>
    <name evidence="11" type="ORF">H8S40_07350</name>
</gene>
<dbReference type="NCBIfam" id="TIGR00539">
    <property type="entry name" value="hemN_rel"/>
    <property type="match status" value="1"/>
</dbReference>
<keyword evidence="8 9" id="KW-0143">Chaperone</keyword>
<dbReference type="Pfam" id="PF06969">
    <property type="entry name" value="HemN_C"/>
    <property type="match status" value="1"/>
</dbReference>
<dbReference type="RefSeq" id="WP_186864940.1">
    <property type="nucleotide sequence ID" value="NZ_JACOPE010000001.1"/>
</dbReference>
<evidence type="ECO:0000259" key="10">
    <source>
        <dbReference type="PROSITE" id="PS51918"/>
    </source>
</evidence>
<proteinExistence type="inferred from homology"/>
<dbReference type="InterPro" id="IPR004559">
    <property type="entry name" value="HemW-like"/>
</dbReference>
<dbReference type="PROSITE" id="PS51918">
    <property type="entry name" value="RADICAL_SAM"/>
    <property type="match status" value="1"/>
</dbReference>
<dbReference type="PANTHER" id="PTHR13932:SF5">
    <property type="entry name" value="RADICAL S-ADENOSYL METHIONINE DOMAIN-CONTAINING PROTEIN 1, MITOCHONDRIAL"/>
    <property type="match status" value="1"/>
</dbReference>
<accession>A0ABR7G7H3</accession>
<feature type="domain" description="Radical SAM core" evidence="10">
    <location>
        <begin position="1"/>
        <end position="240"/>
    </location>
</feature>
<dbReference type="SFLD" id="SFLDS00029">
    <property type="entry name" value="Radical_SAM"/>
    <property type="match status" value="1"/>
</dbReference>
<protein>
    <recommendedName>
        <fullName evidence="2 9">Heme chaperone HemW</fullName>
    </recommendedName>
</protein>
<evidence type="ECO:0000256" key="6">
    <source>
        <dbReference type="ARBA" id="ARBA00023004"/>
    </source>
</evidence>
<dbReference type="SFLD" id="SFLDF00288">
    <property type="entry name" value="HemN-like__clustered_with_nucl"/>
    <property type="match status" value="1"/>
</dbReference>
<dbReference type="SFLD" id="SFLDG01065">
    <property type="entry name" value="anaerobic_coproporphyrinogen-I"/>
    <property type="match status" value="1"/>
</dbReference>
<evidence type="ECO:0000256" key="2">
    <source>
        <dbReference type="ARBA" id="ARBA00017228"/>
    </source>
</evidence>
<reference evidence="11 12" key="1">
    <citation type="submission" date="2020-08" db="EMBL/GenBank/DDBJ databases">
        <title>Genome public.</title>
        <authorList>
            <person name="Liu C."/>
            <person name="Sun Q."/>
        </authorList>
    </citation>
    <scope>NUCLEOTIDE SEQUENCE [LARGE SCALE GENOMIC DNA]</scope>
    <source>
        <strain evidence="11 12">NSJ-13</strain>
    </source>
</reference>
<organism evidence="11 12">
    <name type="scientific">Ruminococcus hominis</name>
    <dbReference type="NCBI Taxonomy" id="2763065"/>
    <lineage>
        <taxon>Bacteria</taxon>
        <taxon>Bacillati</taxon>
        <taxon>Bacillota</taxon>
        <taxon>Clostridia</taxon>
        <taxon>Eubacteriales</taxon>
        <taxon>Oscillospiraceae</taxon>
        <taxon>Ruminococcus</taxon>
    </lineage>
</organism>
<keyword evidence="4 9" id="KW-0949">S-adenosyl-L-methionine</keyword>
<dbReference type="SUPFAM" id="SSF102114">
    <property type="entry name" value="Radical SAM enzymes"/>
    <property type="match status" value="1"/>
</dbReference>
<dbReference type="Proteomes" id="UP000631576">
    <property type="component" value="Unassembled WGS sequence"/>
</dbReference>
<keyword evidence="12" id="KW-1185">Reference proteome</keyword>
<comment type="function">
    <text evidence="9">Probably acts as a heme chaperone, transferring heme to an unknown acceptor. Binds one molecule of heme per monomer, possibly covalently. Binds 1 [4Fe-4S] cluster. The cluster is coordinated with 3 cysteines and an exchangeable S-adenosyl-L-methionine.</text>
</comment>
<dbReference type="InterPro" id="IPR034505">
    <property type="entry name" value="Coproporphyrinogen-III_oxidase"/>
</dbReference>
<comment type="similarity">
    <text evidence="1">Belongs to the anaerobic coproporphyrinogen-III oxidase family. HemW subfamily.</text>
</comment>
<dbReference type="Pfam" id="PF04055">
    <property type="entry name" value="Radical_SAM"/>
    <property type="match status" value="1"/>
</dbReference>